<dbReference type="PANTHER" id="PTHR43479:SF11">
    <property type="entry name" value="ACREF_ENVCD OPERON REPRESSOR-RELATED"/>
    <property type="match status" value="1"/>
</dbReference>
<evidence type="ECO:0000313" key="5">
    <source>
        <dbReference type="EMBL" id="MCG3419419.1"/>
    </source>
</evidence>
<comment type="caution">
    <text evidence="5">The sequence shown here is derived from an EMBL/GenBank/DDBJ whole genome shotgun (WGS) entry which is preliminary data.</text>
</comment>
<dbReference type="SUPFAM" id="SSF48498">
    <property type="entry name" value="Tetracyclin repressor-like, C-terminal domain"/>
    <property type="match status" value="1"/>
</dbReference>
<evidence type="ECO:0000259" key="4">
    <source>
        <dbReference type="PROSITE" id="PS50977"/>
    </source>
</evidence>
<gene>
    <name evidence="5" type="ORF">K3T81_09660</name>
</gene>
<keyword evidence="1" id="KW-0678">Repressor</keyword>
<protein>
    <submittedName>
        <fullName evidence="5">TetR family transcriptional regulator</fullName>
    </submittedName>
</protein>
<dbReference type="InterPro" id="IPR001647">
    <property type="entry name" value="HTH_TetR"/>
</dbReference>
<dbReference type="RefSeq" id="WP_238019664.1">
    <property type="nucleotide sequence ID" value="NZ_JAIFZM010000007.1"/>
</dbReference>
<evidence type="ECO:0000256" key="2">
    <source>
        <dbReference type="ARBA" id="ARBA00023125"/>
    </source>
</evidence>
<accession>A0AAW5B875</accession>
<feature type="domain" description="HTH tetR-type" evidence="4">
    <location>
        <begin position="10"/>
        <end position="70"/>
    </location>
</feature>
<dbReference type="InterPro" id="IPR009057">
    <property type="entry name" value="Homeodomain-like_sf"/>
</dbReference>
<evidence type="ECO:0000313" key="6">
    <source>
        <dbReference type="Proteomes" id="UP001199631"/>
    </source>
</evidence>
<evidence type="ECO:0000256" key="1">
    <source>
        <dbReference type="ARBA" id="ARBA00022491"/>
    </source>
</evidence>
<dbReference type="SUPFAM" id="SSF46689">
    <property type="entry name" value="Homeodomain-like"/>
    <property type="match status" value="1"/>
</dbReference>
<dbReference type="AlphaFoldDB" id="A0AAW5B875"/>
<proteinExistence type="predicted"/>
<dbReference type="InterPro" id="IPR050624">
    <property type="entry name" value="HTH-type_Tx_Regulator"/>
</dbReference>
<dbReference type="Pfam" id="PF00440">
    <property type="entry name" value="TetR_N"/>
    <property type="match status" value="1"/>
</dbReference>
<dbReference type="PRINTS" id="PR00455">
    <property type="entry name" value="HTHTETR"/>
</dbReference>
<dbReference type="InterPro" id="IPR036271">
    <property type="entry name" value="Tet_transcr_reg_TetR-rel_C_sf"/>
</dbReference>
<dbReference type="EMBL" id="JAIFZM010000007">
    <property type="protein sequence ID" value="MCG3419419.1"/>
    <property type="molecule type" value="Genomic_DNA"/>
</dbReference>
<dbReference type="PROSITE" id="PS50977">
    <property type="entry name" value="HTH_TETR_2"/>
    <property type="match status" value="1"/>
</dbReference>
<reference evidence="5 6" key="1">
    <citation type="journal article" date="2022" name="Evol. Bioinform. Online">
        <title>Draft Genome Sequence of Oceanobacillus jordanicus Strain GSFE11, a Halotolerant Plant Growth-Promoting Bacterial Endophyte Isolated From the Jordan Valley.</title>
        <authorList>
            <person name="Alhindi T."/>
            <person name="Albdaiwi R."/>
        </authorList>
    </citation>
    <scope>NUCLEOTIDE SEQUENCE [LARGE SCALE GENOMIC DNA]</scope>
    <source>
        <strain evidence="5 6">GSFE11</strain>
    </source>
</reference>
<dbReference type="InterPro" id="IPR023772">
    <property type="entry name" value="DNA-bd_HTH_TetR-type_CS"/>
</dbReference>
<sequence length="199" mass="22548">MTSKNYLIADARKEQIIKASIEVLTEIGYIHTSLSKIAKKAAISTGLISYHFSGKDDLLNNTLAYLVQEERAFIKDKVEQKQSYMEKLVAFIEASLAYQVIYRGNTKALLEIVFNARTPENVPYYLVKTDADDELHTLLKDILQNGQKTKELGDFDPQVMTTMIRGSISGSISLPQYEVEINLEDYSEKVIESILKMVK</sequence>
<keyword evidence="2 3" id="KW-0238">DNA-binding</keyword>
<dbReference type="GO" id="GO:0003677">
    <property type="term" value="F:DNA binding"/>
    <property type="evidence" value="ECO:0007669"/>
    <property type="project" value="UniProtKB-UniRule"/>
</dbReference>
<evidence type="ECO:0000256" key="3">
    <source>
        <dbReference type="PROSITE-ProRule" id="PRU00335"/>
    </source>
</evidence>
<keyword evidence="6" id="KW-1185">Reference proteome</keyword>
<dbReference type="Gene3D" id="1.10.357.10">
    <property type="entry name" value="Tetracycline Repressor, domain 2"/>
    <property type="match status" value="1"/>
</dbReference>
<organism evidence="5 6">
    <name type="scientific">Oceanobacillus jordanicus</name>
    <dbReference type="NCBI Taxonomy" id="2867266"/>
    <lineage>
        <taxon>Bacteria</taxon>
        <taxon>Bacillati</taxon>
        <taxon>Bacillota</taxon>
        <taxon>Bacilli</taxon>
        <taxon>Bacillales</taxon>
        <taxon>Bacillaceae</taxon>
        <taxon>Oceanobacillus</taxon>
    </lineage>
</organism>
<dbReference type="PROSITE" id="PS01081">
    <property type="entry name" value="HTH_TETR_1"/>
    <property type="match status" value="1"/>
</dbReference>
<name>A0AAW5B875_9BACI</name>
<feature type="DNA-binding region" description="H-T-H motif" evidence="3">
    <location>
        <begin position="33"/>
        <end position="52"/>
    </location>
</feature>
<dbReference type="PANTHER" id="PTHR43479">
    <property type="entry name" value="ACREF/ENVCD OPERON REPRESSOR-RELATED"/>
    <property type="match status" value="1"/>
</dbReference>
<dbReference type="Proteomes" id="UP001199631">
    <property type="component" value="Unassembled WGS sequence"/>
</dbReference>